<evidence type="ECO:0000259" key="10">
    <source>
        <dbReference type="PROSITE" id="PS50240"/>
    </source>
</evidence>
<proteinExistence type="predicted"/>
<accession>A0A7I8VYE3</accession>
<comment type="caution">
    <text evidence="11">The sequence shown here is derived from an EMBL/GenBank/DDBJ whole genome shotgun (WGS) entry which is preliminary data.</text>
</comment>
<keyword evidence="5 8" id="KW-0378">Hydrolase</keyword>
<feature type="chain" id="PRO_5029535394" description="Acrosin" evidence="9">
    <location>
        <begin position="27"/>
        <end position="276"/>
    </location>
</feature>
<dbReference type="GO" id="GO:0006508">
    <property type="term" value="P:proteolysis"/>
    <property type="evidence" value="ECO:0007669"/>
    <property type="project" value="UniProtKB-KW"/>
</dbReference>
<comment type="catalytic activity">
    <reaction evidence="1">
        <text>Preferential cleavage: Arg-|-Xaa, Lys-|-Xaa.</text>
        <dbReference type="EC" id="3.4.21.10"/>
    </reaction>
</comment>
<dbReference type="PANTHER" id="PTHR24252">
    <property type="entry name" value="ACROSIN-RELATED"/>
    <property type="match status" value="1"/>
</dbReference>
<evidence type="ECO:0000256" key="9">
    <source>
        <dbReference type="SAM" id="SignalP"/>
    </source>
</evidence>
<keyword evidence="6 8" id="KW-0720">Serine protease</keyword>
<keyword evidence="4 8" id="KW-0645">Protease</keyword>
<dbReference type="InterPro" id="IPR018114">
    <property type="entry name" value="TRYPSIN_HIS"/>
</dbReference>
<dbReference type="PRINTS" id="PR00722">
    <property type="entry name" value="CHYMOTRYPSIN"/>
</dbReference>
<dbReference type="PANTHER" id="PTHR24252:SF8">
    <property type="entry name" value="ACROSIN"/>
    <property type="match status" value="1"/>
</dbReference>
<keyword evidence="7" id="KW-1015">Disulfide bond</keyword>
<evidence type="ECO:0000256" key="4">
    <source>
        <dbReference type="ARBA" id="ARBA00022670"/>
    </source>
</evidence>
<evidence type="ECO:0000256" key="5">
    <source>
        <dbReference type="ARBA" id="ARBA00022801"/>
    </source>
</evidence>
<reference evidence="11 12" key="1">
    <citation type="submission" date="2020-08" db="EMBL/GenBank/DDBJ databases">
        <authorList>
            <person name="Hejnol A."/>
        </authorList>
    </citation>
    <scope>NUCLEOTIDE SEQUENCE [LARGE SCALE GENOMIC DNA]</scope>
</reference>
<dbReference type="InterPro" id="IPR001254">
    <property type="entry name" value="Trypsin_dom"/>
</dbReference>
<evidence type="ECO:0000313" key="11">
    <source>
        <dbReference type="EMBL" id="CAD5121356.1"/>
    </source>
</evidence>
<sequence length="276" mass="31213">MRLLLFFSSVLVINVLLNLLNNLVTTAVGCFPSLRIIGGRTSEPGKWPWIIALDIENNGKKVFCGGSLVTESWVLTAAHCVKGIPYQPYARVGAFNTSDNDEIQRIKVQRIIIHENYTGNRQNGNDLALLELSEPANVSHSFIEPILLANAKERTDIQCYIVGWGRFNLEERLYSDVLLERKIDLLNNTECQRRWNDSLFRPRVNQSNICVDDENGSVSSCDGDSGSPLHCWNGGSWRLYGVASWGSRACYHYPAVYSRISWFANWVYGTLIKYSE</sequence>
<evidence type="ECO:0000256" key="8">
    <source>
        <dbReference type="RuleBase" id="RU363034"/>
    </source>
</evidence>
<dbReference type="CDD" id="cd00190">
    <property type="entry name" value="Tryp_SPc"/>
    <property type="match status" value="1"/>
</dbReference>
<dbReference type="SUPFAM" id="SSF50494">
    <property type="entry name" value="Trypsin-like serine proteases"/>
    <property type="match status" value="1"/>
</dbReference>
<dbReference type="InterPro" id="IPR001314">
    <property type="entry name" value="Peptidase_S1A"/>
</dbReference>
<dbReference type="InterPro" id="IPR043504">
    <property type="entry name" value="Peptidase_S1_PA_chymotrypsin"/>
</dbReference>
<evidence type="ECO:0000256" key="7">
    <source>
        <dbReference type="ARBA" id="ARBA00023157"/>
    </source>
</evidence>
<dbReference type="InterPro" id="IPR033116">
    <property type="entry name" value="TRYPSIN_SER"/>
</dbReference>
<dbReference type="FunFam" id="2.40.10.10:FF:000060">
    <property type="entry name" value="Acrosin"/>
    <property type="match status" value="1"/>
</dbReference>
<dbReference type="AlphaFoldDB" id="A0A7I8VYE3"/>
<feature type="domain" description="Peptidase S1" evidence="10">
    <location>
        <begin position="36"/>
        <end position="272"/>
    </location>
</feature>
<dbReference type="SMART" id="SM00020">
    <property type="entry name" value="Tryp_SPc"/>
    <property type="match status" value="1"/>
</dbReference>
<dbReference type="Proteomes" id="UP000549394">
    <property type="component" value="Unassembled WGS sequence"/>
</dbReference>
<dbReference type="GO" id="GO:0004252">
    <property type="term" value="F:serine-type endopeptidase activity"/>
    <property type="evidence" value="ECO:0007669"/>
    <property type="project" value="InterPro"/>
</dbReference>
<evidence type="ECO:0000313" key="12">
    <source>
        <dbReference type="Proteomes" id="UP000549394"/>
    </source>
</evidence>
<dbReference type="PROSITE" id="PS51257">
    <property type="entry name" value="PROKAR_LIPOPROTEIN"/>
    <property type="match status" value="1"/>
</dbReference>
<protein>
    <recommendedName>
        <fullName evidence="3">Acrosin</fullName>
        <ecNumber evidence="2">3.4.21.10</ecNumber>
    </recommendedName>
</protein>
<organism evidence="11 12">
    <name type="scientific">Dimorphilus gyrociliatus</name>
    <dbReference type="NCBI Taxonomy" id="2664684"/>
    <lineage>
        <taxon>Eukaryota</taxon>
        <taxon>Metazoa</taxon>
        <taxon>Spiralia</taxon>
        <taxon>Lophotrochozoa</taxon>
        <taxon>Annelida</taxon>
        <taxon>Polychaeta</taxon>
        <taxon>Polychaeta incertae sedis</taxon>
        <taxon>Dinophilidae</taxon>
        <taxon>Dimorphilus</taxon>
    </lineage>
</organism>
<name>A0A7I8VYE3_9ANNE</name>
<dbReference type="OrthoDB" id="6149870at2759"/>
<dbReference type="Pfam" id="PF00089">
    <property type="entry name" value="Trypsin"/>
    <property type="match status" value="1"/>
</dbReference>
<evidence type="ECO:0000256" key="6">
    <source>
        <dbReference type="ARBA" id="ARBA00022825"/>
    </source>
</evidence>
<dbReference type="InterPro" id="IPR009003">
    <property type="entry name" value="Peptidase_S1_PA"/>
</dbReference>
<gene>
    <name evidence="11" type="ORF">DGYR_LOCUS9319</name>
</gene>
<dbReference type="EMBL" id="CAJFCJ010000014">
    <property type="protein sequence ID" value="CAD5121356.1"/>
    <property type="molecule type" value="Genomic_DNA"/>
</dbReference>
<evidence type="ECO:0000256" key="1">
    <source>
        <dbReference type="ARBA" id="ARBA00001656"/>
    </source>
</evidence>
<dbReference type="EC" id="3.4.21.10" evidence="2"/>
<keyword evidence="9" id="KW-0732">Signal</keyword>
<dbReference type="PROSITE" id="PS50240">
    <property type="entry name" value="TRYPSIN_DOM"/>
    <property type="match status" value="1"/>
</dbReference>
<dbReference type="PROSITE" id="PS00135">
    <property type="entry name" value="TRYPSIN_SER"/>
    <property type="match status" value="1"/>
</dbReference>
<keyword evidence="12" id="KW-1185">Reference proteome</keyword>
<evidence type="ECO:0000256" key="2">
    <source>
        <dbReference type="ARBA" id="ARBA00012050"/>
    </source>
</evidence>
<feature type="signal peptide" evidence="9">
    <location>
        <begin position="1"/>
        <end position="26"/>
    </location>
</feature>
<dbReference type="PROSITE" id="PS00134">
    <property type="entry name" value="TRYPSIN_HIS"/>
    <property type="match status" value="1"/>
</dbReference>
<dbReference type="Gene3D" id="2.40.10.10">
    <property type="entry name" value="Trypsin-like serine proteases"/>
    <property type="match status" value="1"/>
</dbReference>
<evidence type="ECO:0000256" key="3">
    <source>
        <dbReference type="ARBA" id="ARBA00017161"/>
    </source>
</evidence>